<dbReference type="PANTHER" id="PTHR32332:SF38">
    <property type="entry name" value="MONOOXYGENASE RV1533-RELATED"/>
    <property type="match status" value="1"/>
</dbReference>
<dbReference type="Pfam" id="PF03060">
    <property type="entry name" value="NMO"/>
    <property type="match status" value="1"/>
</dbReference>
<comment type="caution">
    <text evidence="4">The sequence shown here is derived from an EMBL/GenBank/DDBJ whole genome shotgun (WGS) entry which is preliminary data.</text>
</comment>
<keyword evidence="4" id="KW-0503">Monooxygenase</keyword>
<dbReference type="OrthoDB" id="9778912at2"/>
<sequence>MSPTGATAAAHSFRTPVCDRLGITTPIFGFSHEIDVVAAICAAGGFGVFGVARDDPARIPGKLAELRERVGDAPFGVDLMLPPGVPERSDPEEIARHIPEGHRRFVQDLGRKYDVPQATRETFFTSFVRSRELFERQIEAVLASDADLVATAIGVPPEVIARARSARKTTLSLIGSPRHARAAMAAGVEILVAQGYDAGGHTGPIGTMSLIPQIVEMARPAGIPVIAAGGIATGSQLLAALAMGAQGAWLGTAWLAARENHTQRTLLRKLIDAGSEDTVITRAHSGKPCRVVRSAWSDEWSAPGAPTPLPMPYHQALTGDLLAAVEEHDVAPLVYEAAGQGVAWVRHEEGVADIVARLEREMSESWAALRILATG</sequence>
<name>A0A5C8NVQ3_9BURK</name>
<keyword evidence="5" id="KW-1185">Reference proteome</keyword>
<organism evidence="4 5">
    <name type="scientific">Zeimonas arvi</name>
    <dbReference type="NCBI Taxonomy" id="2498847"/>
    <lineage>
        <taxon>Bacteria</taxon>
        <taxon>Pseudomonadati</taxon>
        <taxon>Pseudomonadota</taxon>
        <taxon>Betaproteobacteria</taxon>
        <taxon>Burkholderiales</taxon>
        <taxon>Burkholderiaceae</taxon>
        <taxon>Zeimonas</taxon>
    </lineage>
</organism>
<dbReference type="SUPFAM" id="SSF51412">
    <property type="entry name" value="Inosine monophosphate dehydrogenase (IMPDH)"/>
    <property type="match status" value="1"/>
</dbReference>
<dbReference type="AlphaFoldDB" id="A0A5C8NVQ3"/>
<dbReference type="Proteomes" id="UP000321548">
    <property type="component" value="Unassembled WGS sequence"/>
</dbReference>
<evidence type="ECO:0000256" key="3">
    <source>
        <dbReference type="ARBA" id="ARBA00023002"/>
    </source>
</evidence>
<accession>A0A5C8NVQ3</accession>
<dbReference type="CDD" id="cd04730">
    <property type="entry name" value="NPD_like"/>
    <property type="match status" value="1"/>
</dbReference>
<keyword evidence="3" id="KW-0560">Oxidoreductase</keyword>
<protein>
    <submittedName>
        <fullName evidence="4">Nitronate monooxygenase</fullName>
    </submittedName>
</protein>
<dbReference type="InterPro" id="IPR004136">
    <property type="entry name" value="NMO"/>
</dbReference>
<evidence type="ECO:0000256" key="2">
    <source>
        <dbReference type="ARBA" id="ARBA00022643"/>
    </source>
</evidence>
<evidence type="ECO:0000313" key="5">
    <source>
        <dbReference type="Proteomes" id="UP000321548"/>
    </source>
</evidence>
<reference evidence="4 5" key="1">
    <citation type="submission" date="2019-06" db="EMBL/GenBank/DDBJ databases">
        <title>Quisquiliibacterium sp. nov., isolated from a maize field.</title>
        <authorList>
            <person name="Lin S.-Y."/>
            <person name="Tsai C.-F."/>
            <person name="Young C.-C."/>
        </authorList>
    </citation>
    <scope>NUCLEOTIDE SEQUENCE [LARGE SCALE GENOMIC DNA]</scope>
    <source>
        <strain evidence="4 5">CC-CFT501</strain>
    </source>
</reference>
<dbReference type="GO" id="GO:0018580">
    <property type="term" value="F:nitronate monooxygenase activity"/>
    <property type="evidence" value="ECO:0007669"/>
    <property type="project" value="InterPro"/>
</dbReference>
<keyword evidence="2" id="KW-0288">FMN</keyword>
<dbReference type="Gene3D" id="3.20.20.70">
    <property type="entry name" value="Aldolase class I"/>
    <property type="match status" value="1"/>
</dbReference>
<evidence type="ECO:0000256" key="1">
    <source>
        <dbReference type="ARBA" id="ARBA00022630"/>
    </source>
</evidence>
<dbReference type="InterPro" id="IPR013785">
    <property type="entry name" value="Aldolase_TIM"/>
</dbReference>
<keyword evidence="1" id="KW-0285">Flavoprotein</keyword>
<gene>
    <name evidence="4" type="ORF">FHP08_10960</name>
</gene>
<evidence type="ECO:0000313" key="4">
    <source>
        <dbReference type="EMBL" id="TXL65305.1"/>
    </source>
</evidence>
<proteinExistence type="predicted"/>
<dbReference type="RefSeq" id="WP_147704500.1">
    <property type="nucleotide sequence ID" value="NZ_VDUY01000004.1"/>
</dbReference>
<dbReference type="PANTHER" id="PTHR32332">
    <property type="entry name" value="2-NITROPROPANE DIOXYGENASE"/>
    <property type="match status" value="1"/>
</dbReference>
<dbReference type="EMBL" id="VDUY01000004">
    <property type="protein sequence ID" value="TXL65305.1"/>
    <property type="molecule type" value="Genomic_DNA"/>
</dbReference>